<dbReference type="PRINTS" id="PR00364">
    <property type="entry name" value="DISEASERSIST"/>
</dbReference>
<keyword evidence="3" id="KW-0611">Plant defense</keyword>
<evidence type="ECO:0000259" key="5">
    <source>
        <dbReference type="Pfam" id="PF18052"/>
    </source>
</evidence>
<dbReference type="Proteomes" id="UP001141552">
    <property type="component" value="Unassembled WGS sequence"/>
</dbReference>
<organism evidence="8 9">
    <name type="scientific">Turnera subulata</name>
    <dbReference type="NCBI Taxonomy" id="218843"/>
    <lineage>
        <taxon>Eukaryota</taxon>
        <taxon>Viridiplantae</taxon>
        <taxon>Streptophyta</taxon>
        <taxon>Embryophyta</taxon>
        <taxon>Tracheophyta</taxon>
        <taxon>Spermatophyta</taxon>
        <taxon>Magnoliopsida</taxon>
        <taxon>eudicotyledons</taxon>
        <taxon>Gunneridae</taxon>
        <taxon>Pentapetalae</taxon>
        <taxon>rosids</taxon>
        <taxon>fabids</taxon>
        <taxon>Malpighiales</taxon>
        <taxon>Passifloraceae</taxon>
        <taxon>Turnera</taxon>
    </lineage>
</organism>
<dbReference type="OrthoDB" id="598235at2759"/>
<evidence type="ECO:0000259" key="7">
    <source>
        <dbReference type="Pfam" id="PF23598"/>
    </source>
</evidence>
<dbReference type="Pfam" id="PF18052">
    <property type="entry name" value="Rx_N"/>
    <property type="match status" value="1"/>
</dbReference>
<reference evidence="8" key="1">
    <citation type="submission" date="2022-02" db="EMBL/GenBank/DDBJ databases">
        <authorList>
            <person name="Henning P.M."/>
            <person name="McCubbin A.G."/>
            <person name="Shore J.S."/>
        </authorList>
    </citation>
    <scope>NUCLEOTIDE SEQUENCE</scope>
    <source>
        <strain evidence="8">F60SS</strain>
        <tissue evidence="8">Leaves</tissue>
    </source>
</reference>
<dbReference type="InterPro" id="IPR042197">
    <property type="entry name" value="Apaf_helical"/>
</dbReference>
<evidence type="ECO:0000259" key="6">
    <source>
        <dbReference type="Pfam" id="PF23559"/>
    </source>
</evidence>
<evidence type="ECO:0000256" key="1">
    <source>
        <dbReference type="ARBA" id="ARBA00022737"/>
    </source>
</evidence>
<dbReference type="InterPro" id="IPR058922">
    <property type="entry name" value="WHD_DRP"/>
</dbReference>
<accession>A0A9Q0FRQ4</accession>
<dbReference type="Gene3D" id="1.10.10.10">
    <property type="entry name" value="Winged helix-like DNA-binding domain superfamily/Winged helix DNA-binding domain"/>
    <property type="match status" value="1"/>
</dbReference>
<dbReference type="Gene3D" id="3.80.10.10">
    <property type="entry name" value="Ribonuclease Inhibitor"/>
    <property type="match status" value="2"/>
</dbReference>
<dbReference type="AlphaFoldDB" id="A0A9Q0FRQ4"/>
<evidence type="ECO:0000313" key="9">
    <source>
        <dbReference type="Proteomes" id="UP001141552"/>
    </source>
</evidence>
<dbReference type="InterPro" id="IPR044974">
    <property type="entry name" value="Disease_R_plants"/>
</dbReference>
<dbReference type="InterPro" id="IPR041118">
    <property type="entry name" value="Rx_N"/>
</dbReference>
<reference evidence="8" key="2">
    <citation type="journal article" date="2023" name="Plants (Basel)">
        <title>Annotation of the Turnera subulata (Passifloraceae) Draft Genome Reveals the S-Locus Evolved after the Divergence of Turneroideae from Passifloroideae in a Stepwise Manner.</title>
        <authorList>
            <person name="Henning P.M."/>
            <person name="Roalson E.H."/>
            <person name="Mir W."/>
            <person name="McCubbin A.G."/>
            <person name="Shore J.S."/>
        </authorList>
    </citation>
    <scope>NUCLEOTIDE SEQUENCE</scope>
    <source>
        <strain evidence="8">F60SS</strain>
    </source>
</reference>
<dbReference type="InterPro" id="IPR038005">
    <property type="entry name" value="RX-like_CC"/>
</dbReference>
<dbReference type="Gene3D" id="1.20.5.4130">
    <property type="match status" value="1"/>
</dbReference>
<comment type="caution">
    <text evidence="8">The sequence shown here is derived from an EMBL/GenBank/DDBJ whole genome shotgun (WGS) entry which is preliminary data.</text>
</comment>
<evidence type="ECO:0000313" key="8">
    <source>
        <dbReference type="EMBL" id="KAJ4836569.1"/>
    </source>
</evidence>
<name>A0A9Q0FRQ4_9ROSI</name>
<dbReference type="SUPFAM" id="SSF52058">
    <property type="entry name" value="L domain-like"/>
    <property type="match status" value="1"/>
</dbReference>
<keyword evidence="9" id="KW-1185">Reference proteome</keyword>
<dbReference type="InterPro" id="IPR036388">
    <property type="entry name" value="WH-like_DNA-bd_sf"/>
</dbReference>
<feature type="domain" description="NB-ARC" evidence="4">
    <location>
        <begin position="170"/>
        <end position="342"/>
    </location>
</feature>
<dbReference type="Pfam" id="PF00931">
    <property type="entry name" value="NB-ARC"/>
    <property type="match status" value="1"/>
</dbReference>
<dbReference type="Pfam" id="PF23559">
    <property type="entry name" value="WHD_DRP"/>
    <property type="match status" value="1"/>
</dbReference>
<dbReference type="GO" id="GO:0043531">
    <property type="term" value="F:ADP binding"/>
    <property type="evidence" value="ECO:0007669"/>
    <property type="project" value="InterPro"/>
</dbReference>
<dbReference type="InterPro" id="IPR002182">
    <property type="entry name" value="NB-ARC"/>
</dbReference>
<dbReference type="FunFam" id="1.10.10.10:FF:000322">
    <property type="entry name" value="Probable disease resistance protein At1g63360"/>
    <property type="match status" value="1"/>
</dbReference>
<dbReference type="Pfam" id="PF23598">
    <property type="entry name" value="LRR_14"/>
    <property type="match status" value="1"/>
</dbReference>
<dbReference type="EMBL" id="JAKUCV010004076">
    <property type="protein sequence ID" value="KAJ4836569.1"/>
    <property type="molecule type" value="Genomic_DNA"/>
</dbReference>
<dbReference type="PANTHER" id="PTHR23155">
    <property type="entry name" value="DISEASE RESISTANCE PROTEIN RP"/>
    <property type="match status" value="1"/>
</dbReference>
<dbReference type="SUPFAM" id="SSF52540">
    <property type="entry name" value="P-loop containing nucleoside triphosphate hydrolases"/>
    <property type="match status" value="1"/>
</dbReference>
<dbReference type="InterPro" id="IPR027417">
    <property type="entry name" value="P-loop_NTPase"/>
</dbReference>
<dbReference type="Gene3D" id="1.10.8.430">
    <property type="entry name" value="Helical domain of apoptotic protease-activating factors"/>
    <property type="match status" value="1"/>
</dbReference>
<dbReference type="InterPro" id="IPR032675">
    <property type="entry name" value="LRR_dom_sf"/>
</dbReference>
<feature type="domain" description="Disease resistance protein winged helix" evidence="6">
    <location>
        <begin position="430"/>
        <end position="501"/>
    </location>
</feature>
<gene>
    <name evidence="8" type="ORF">Tsubulata_047682</name>
</gene>
<evidence type="ECO:0008006" key="10">
    <source>
        <dbReference type="Google" id="ProtNLM"/>
    </source>
</evidence>
<dbReference type="FunFam" id="3.40.50.300:FF:001091">
    <property type="entry name" value="Probable disease resistance protein At1g61300"/>
    <property type="match status" value="1"/>
</dbReference>
<dbReference type="GO" id="GO:0098542">
    <property type="term" value="P:defense response to other organism"/>
    <property type="evidence" value="ECO:0007669"/>
    <property type="project" value="TreeGrafter"/>
</dbReference>
<dbReference type="Gene3D" id="3.40.50.300">
    <property type="entry name" value="P-loop containing nucleotide triphosphate hydrolases"/>
    <property type="match status" value="1"/>
</dbReference>
<keyword evidence="2" id="KW-0547">Nucleotide-binding</keyword>
<sequence>MAMMVVELVLERLATLIAEETQLLSGVRDGIEELKVDLSSMRSFLQDAEARSESDPGAKDWVKQVRDLAYDAEDVLEKFMLDLAAPQGEGFVHSLRSCYGCTLKLRAQHRIAVQLQSLKVRIRSISERRSAFSFQKVDINAAAMERWHDPRIASLYLDEAEVVGIDNPKALLIKWLVEGGEKLCSISVVGMGGLGKTTLVKKVYDSQPLKRCFDCHSWVTVSKSFSPTELLRAAFKGFLEEVEESARQKIESMTDFQLVDTLRKHLLEKRYVIVFDDVWSSDVWEAVKYAFPDGNFGSRIVFTTRLGSLPASVDNTAHVYLLQPLPEEEAWTLFCRKAFRGEYQGVCPQGLEAMSLSILKKCEGLPLAIAVIGGLLSKKNKEVREWKKVHDSLAAELQSDKDLGGLGRILLLSYNDLPYYLKQCYLYLSVFPEDYLIKRMKLIRLWVVERFVQEKQGLTLEEVAEDYLNELVARNMIQVVQMDYFKRVRTCRVHDLIRELILHKSREESLVVIANNELNISKNEKVRRLSIHDGCKDLPSSKRAPYLRSLLQFVSFDTFSIFRHASFHGFKLLRILEMEGARISNFPLELVDLIHLRYLSFRWSLLRVLPESIKRLANLEILDLKGSLVASLPLGILQLQSLCQLRNYRFEFGSSAFFPDSQGMRVPSGIGRLTSLQKLGSVEVFDDCNLVKELGKLTQLRRLGILKLKEQHGMDLCYTLERLKHLTALYTATIKDTEYLQLDALSSPPENLQRLFLKCRLSRLPEWVSSLQYLSKLVLQYSNLKNDPLQPLGELPSLVVLELRQAYDGGELNCNGRGFFRLRMLSLCQMERLRTVRVAAGAMPGLRRLDIVACHNLEKMPLGTEHLTNIQDLLLCDMPSTFFKRIEQYGGEDFARVQHIPTITRIY</sequence>
<feature type="domain" description="Disease resistance R13L4/SHOC-2-like LRR" evidence="7">
    <location>
        <begin position="562"/>
        <end position="872"/>
    </location>
</feature>
<dbReference type="InterPro" id="IPR055414">
    <property type="entry name" value="LRR_R13L4/SHOC2-like"/>
</dbReference>
<evidence type="ECO:0000256" key="2">
    <source>
        <dbReference type="ARBA" id="ARBA00022741"/>
    </source>
</evidence>
<dbReference type="PANTHER" id="PTHR23155:SF1205">
    <property type="entry name" value="DISEASE RESISTANCE PROTEIN RPM1"/>
    <property type="match status" value="1"/>
</dbReference>
<proteinExistence type="predicted"/>
<protein>
    <recommendedName>
        <fullName evidence="10">Disease resistance protein RPM1-like</fullName>
    </recommendedName>
</protein>
<evidence type="ECO:0000259" key="4">
    <source>
        <dbReference type="Pfam" id="PF00931"/>
    </source>
</evidence>
<evidence type="ECO:0000256" key="3">
    <source>
        <dbReference type="ARBA" id="ARBA00022821"/>
    </source>
</evidence>
<dbReference type="CDD" id="cd14798">
    <property type="entry name" value="RX-CC_like"/>
    <property type="match status" value="1"/>
</dbReference>
<feature type="domain" description="Disease resistance N-terminal" evidence="5">
    <location>
        <begin position="5"/>
        <end position="87"/>
    </location>
</feature>
<keyword evidence="1" id="KW-0677">Repeat</keyword>